<feature type="non-terminal residue" evidence="1">
    <location>
        <position position="187"/>
    </location>
</feature>
<evidence type="ECO:0008006" key="2">
    <source>
        <dbReference type="Google" id="ProtNLM"/>
    </source>
</evidence>
<accession>K1UF04</accession>
<feature type="non-terminal residue" evidence="1">
    <location>
        <position position="1"/>
    </location>
</feature>
<name>K1UF04_9ZZZZ</name>
<dbReference type="AlphaFoldDB" id="K1UF04"/>
<protein>
    <recommendedName>
        <fullName evidence="2">FG-GAP repeat protein</fullName>
    </recommendedName>
</protein>
<comment type="caution">
    <text evidence="1">The sequence shown here is derived from an EMBL/GenBank/DDBJ whole genome shotgun (WGS) entry which is preliminary data.</text>
</comment>
<dbReference type="EMBL" id="AJWY01000796">
    <property type="protein sequence ID" value="EKC80673.1"/>
    <property type="molecule type" value="Genomic_DNA"/>
</dbReference>
<dbReference type="InterPro" id="IPR028994">
    <property type="entry name" value="Integrin_alpha_N"/>
</dbReference>
<evidence type="ECO:0000313" key="1">
    <source>
        <dbReference type="EMBL" id="EKC80673.1"/>
    </source>
</evidence>
<dbReference type="SUPFAM" id="SSF69318">
    <property type="entry name" value="Integrin alpha N-terminal domain"/>
    <property type="match status" value="1"/>
</dbReference>
<organism evidence="1">
    <name type="scientific">human gut metagenome</name>
    <dbReference type="NCBI Taxonomy" id="408170"/>
    <lineage>
        <taxon>unclassified sequences</taxon>
        <taxon>metagenomes</taxon>
        <taxon>organismal metagenomes</taxon>
    </lineage>
</organism>
<reference evidence="1" key="1">
    <citation type="journal article" date="2013" name="Environ. Microbiol.">
        <title>Microbiota from the distal guts of lean and obese adolescents exhibit partial functional redundancy besides clear differences in community structure.</title>
        <authorList>
            <person name="Ferrer M."/>
            <person name="Ruiz A."/>
            <person name="Lanza F."/>
            <person name="Haange S.B."/>
            <person name="Oberbach A."/>
            <person name="Till H."/>
            <person name="Bargiela R."/>
            <person name="Campoy C."/>
            <person name="Segura M.T."/>
            <person name="Richter M."/>
            <person name="von Bergen M."/>
            <person name="Seifert J."/>
            <person name="Suarez A."/>
        </authorList>
    </citation>
    <scope>NUCLEOTIDE SEQUENCE</scope>
</reference>
<sequence>LSCYSYSEGKTNEVGSGQSCSSFVTGDFDNDGTSEIMSLVLYTTENEALASMLDYNEDSKSLYAKAMANMDPNVVKYKNIAVTKLDNDITGIVVDGTSANEVTNTQVIFYSRDLAILRNPLFKEKAKNITRRSSQVICSDIDKDGKLEIPVTLDLPKQSGDSKNIYADKIIWNSFDTPKEALVAKQA</sequence>
<proteinExistence type="predicted"/>
<gene>
    <name evidence="1" type="ORF">LEA_01137</name>
</gene>